<dbReference type="GO" id="GO:0005524">
    <property type="term" value="F:ATP binding"/>
    <property type="evidence" value="ECO:0007669"/>
    <property type="project" value="UniProtKB-KW"/>
</dbReference>
<dbReference type="FunFam" id="3.40.1700.10:FF:000002">
    <property type="entry name" value="Diadenylate cyclase"/>
    <property type="match status" value="1"/>
</dbReference>
<dbReference type="PIRSF" id="PIRSF004793">
    <property type="entry name" value="UCP004793"/>
    <property type="match status" value="1"/>
</dbReference>
<evidence type="ECO:0000256" key="7">
    <source>
        <dbReference type="ARBA" id="ARBA00022840"/>
    </source>
</evidence>
<evidence type="ECO:0000256" key="1">
    <source>
        <dbReference type="ARBA" id="ARBA00000877"/>
    </source>
</evidence>
<dbReference type="Gene3D" id="3.40.1700.10">
    <property type="entry name" value="DNA integrity scanning protein, DisA, N-terminal domain"/>
    <property type="match status" value="1"/>
</dbReference>
<dbReference type="InterPro" id="IPR050338">
    <property type="entry name" value="DisA"/>
</dbReference>
<evidence type="ECO:0000256" key="4">
    <source>
        <dbReference type="ARBA" id="ARBA00022692"/>
    </source>
</evidence>
<feature type="domain" description="DAC" evidence="11">
    <location>
        <begin position="101"/>
        <end position="263"/>
    </location>
</feature>
<proteinExistence type="inferred from homology"/>
<name>A0A8S5RS38_9CAUD</name>
<dbReference type="InterPro" id="IPR034701">
    <property type="entry name" value="CdaA"/>
</dbReference>
<keyword evidence="8 10" id="KW-1133">Transmembrane helix</keyword>
<dbReference type="InterPro" id="IPR014046">
    <property type="entry name" value="C-di-AMP_synthase"/>
</dbReference>
<feature type="transmembrane region" description="Helical" evidence="10">
    <location>
        <begin position="59"/>
        <end position="77"/>
    </location>
</feature>
<dbReference type="PROSITE" id="PS51794">
    <property type="entry name" value="DAC"/>
    <property type="match status" value="1"/>
</dbReference>
<feature type="transmembrane region" description="Helical" evidence="10">
    <location>
        <begin position="28"/>
        <end position="47"/>
    </location>
</feature>
<keyword evidence="3" id="KW-0808">Transferase</keyword>
<protein>
    <recommendedName>
        <fullName evidence="11">DAC domain-containing protein</fullName>
    </recommendedName>
</protein>
<comment type="catalytic activity">
    <reaction evidence="1">
        <text>2 ATP = 3',3'-c-di-AMP + 2 diphosphate</text>
        <dbReference type="Rhea" id="RHEA:35655"/>
        <dbReference type="ChEBI" id="CHEBI:30616"/>
        <dbReference type="ChEBI" id="CHEBI:33019"/>
        <dbReference type="ChEBI" id="CHEBI:71500"/>
        <dbReference type="EC" id="2.7.7.85"/>
    </reaction>
</comment>
<dbReference type="Pfam" id="PF02457">
    <property type="entry name" value="DAC"/>
    <property type="match status" value="1"/>
</dbReference>
<evidence type="ECO:0000313" key="12">
    <source>
        <dbReference type="EMBL" id="DAE92179.1"/>
    </source>
</evidence>
<evidence type="ECO:0000256" key="10">
    <source>
        <dbReference type="SAM" id="Phobius"/>
    </source>
</evidence>
<sequence>MENYFTININNILNSIVEYFIYLKENPWRLIVLILDLAIVSGLIYKFIKYSKKTRVWQLLKGIALVIIITILSDILHFKILNFILTLFMPYGVIAIIVIFAPELRRMLEQLGTNKLTKYFGIENDIYTKTKENIYKIVIAVTELAKQKTGALIVIERDIQINDIMETGLKLDSEVSPQLLVNIFTPNTPLHDGAVVISNNKIAAAACILPLANDKNIAKELGTRHRAAIGISKETDSIAIVVSEETGKVSLAKDGTLIADLKEETLKSILIKNVLTKRYGEEIPRKMHTLGKKRKKGSV</sequence>
<dbReference type="InterPro" id="IPR045585">
    <property type="entry name" value="CdaA_N"/>
</dbReference>
<evidence type="ECO:0000256" key="6">
    <source>
        <dbReference type="ARBA" id="ARBA00022741"/>
    </source>
</evidence>
<keyword evidence="9 10" id="KW-0472">Membrane</keyword>
<dbReference type="NCBIfam" id="TIGR00159">
    <property type="entry name" value="diadenylate cyclase CdaA"/>
    <property type="match status" value="1"/>
</dbReference>
<dbReference type="InterPro" id="IPR036888">
    <property type="entry name" value="DNA_integrity_DisA_N_sf"/>
</dbReference>
<dbReference type="GO" id="GO:0006171">
    <property type="term" value="P:cAMP biosynthetic process"/>
    <property type="evidence" value="ECO:0007669"/>
    <property type="project" value="InterPro"/>
</dbReference>
<dbReference type="EMBL" id="BK057795">
    <property type="protein sequence ID" value="DAE92179.1"/>
    <property type="molecule type" value="Genomic_DNA"/>
</dbReference>
<keyword evidence="5" id="KW-0548">Nucleotidyltransferase</keyword>
<keyword evidence="4 10" id="KW-0812">Transmembrane</keyword>
<dbReference type="InterPro" id="IPR003390">
    <property type="entry name" value="DNA_integrity_scan_DisA_N"/>
</dbReference>
<dbReference type="HAMAP" id="MF_01499">
    <property type="entry name" value="DacA"/>
    <property type="match status" value="1"/>
</dbReference>
<dbReference type="SUPFAM" id="SSF143597">
    <property type="entry name" value="YojJ-like"/>
    <property type="match status" value="1"/>
</dbReference>
<organism evidence="12">
    <name type="scientific">Siphoviridae sp. ctES717</name>
    <dbReference type="NCBI Taxonomy" id="2827564"/>
    <lineage>
        <taxon>Viruses</taxon>
        <taxon>Duplodnaviria</taxon>
        <taxon>Heunggongvirae</taxon>
        <taxon>Uroviricota</taxon>
        <taxon>Caudoviricetes</taxon>
    </lineage>
</organism>
<evidence type="ECO:0000259" key="11">
    <source>
        <dbReference type="PROSITE" id="PS51794"/>
    </source>
</evidence>
<evidence type="ECO:0000256" key="9">
    <source>
        <dbReference type="ARBA" id="ARBA00023136"/>
    </source>
</evidence>
<dbReference type="Pfam" id="PF19293">
    <property type="entry name" value="CdaA_N"/>
    <property type="match status" value="1"/>
</dbReference>
<evidence type="ECO:0000256" key="3">
    <source>
        <dbReference type="ARBA" id="ARBA00022679"/>
    </source>
</evidence>
<dbReference type="PANTHER" id="PTHR34185:SF1">
    <property type="entry name" value="DIADENYLATE CYCLASE"/>
    <property type="match status" value="1"/>
</dbReference>
<dbReference type="GO" id="GO:0004016">
    <property type="term" value="F:adenylate cyclase activity"/>
    <property type="evidence" value="ECO:0007669"/>
    <property type="project" value="InterPro"/>
</dbReference>
<evidence type="ECO:0000256" key="2">
    <source>
        <dbReference type="ARBA" id="ARBA00022475"/>
    </source>
</evidence>
<accession>A0A8S5RS38</accession>
<dbReference type="GO" id="GO:0106408">
    <property type="term" value="F:diadenylate cyclase activity"/>
    <property type="evidence" value="ECO:0007669"/>
    <property type="project" value="UniProtKB-EC"/>
</dbReference>
<feature type="transmembrane region" description="Helical" evidence="10">
    <location>
        <begin position="83"/>
        <end position="101"/>
    </location>
</feature>
<evidence type="ECO:0000256" key="8">
    <source>
        <dbReference type="ARBA" id="ARBA00022989"/>
    </source>
</evidence>
<keyword evidence="6" id="KW-0547">Nucleotide-binding</keyword>
<dbReference type="PANTHER" id="PTHR34185">
    <property type="entry name" value="DIADENYLATE CYCLASE"/>
    <property type="match status" value="1"/>
</dbReference>
<reference evidence="12" key="1">
    <citation type="journal article" date="2021" name="Proc. Natl. Acad. Sci. U.S.A.">
        <title>A Catalog of Tens of Thousands of Viruses from Human Metagenomes Reveals Hidden Associations with Chronic Diseases.</title>
        <authorList>
            <person name="Tisza M.J."/>
            <person name="Buck C.B."/>
        </authorList>
    </citation>
    <scope>NUCLEOTIDE SEQUENCE</scope>
    <source>
        <strain evidence="12">CtES717</strain>
    </source>
</reference>
<evidence type="ECO:0000256" key="5">
    <source>
        <dbReference type="ARBA" id="ARBA00022695"/>
    </source>
</evidence>
<keyword evidence="7" id="KW-0067">ATP-binding</keyword>
<keyword evidence="2" id="KW-1003">Cell membrane</keyword>